<dbReference type="EMBL" id="VXKB01000008">
    <property type="protein sequence ID" value="KAA8712977.1"/>
    <property type="molecule type" value="Genomic_DNA"/>
</dbReference>
<dbReference type="AlphaFoldDB" id="A0A5M9QY49"/>
<feature type="transmembrane region" description="Helical" evidence="1">
    <location>
        <begin position="6"/>
        <end position="28"/>
    </location>
</feature>
<keyword evidence="1" id="KW-0472">Membrane</keyword>
<gene>
    <name evidence="2" type="ORF">F4V73_17825</name>
</gene>
<evidence type="ECO:0000256" key="1">
    <source>
        <dbReference type="SAM" id="Phobius"/>
    </source>
</evidence>
<keyword evidence="1" id="KW-0812">Transmembrane</keyword>
<sequence>MTLSEIYGAFAVGLTGVAAWKTGFFLVWQLGYKRLYRKVSFRKQSFDAALQVLIRAGEKVSQKTMEQVKISYSDDSYSIYSIGESADQLERVLSGFNRLSDEDKVKLDAVMKEIRPFESEVKH</sequence>
<accession>A0A5M9QY49</accession>
<evidence type="ECO:0000313" key="2">
    <source>
        <dbReference type="EMBL" id="KAA8712977.1"/>
    </source>
</evidence>
<dbReference type="RefSeq" id="WP_067370572.1">
    <property type="nucleotide sequence ID" value="NZ_BAAAFS010000007.1"/>
</dbReference>
<comment type="caution">
    <text evidence="2">The sequence shown here is derived from an EMBL/GenBank/DDBJ whole genome shotgun (WGS) entry which is preliminary data.</text>
</comment>
<reference evidence="2 3" key="1">
    <citation type="submission" date="2019-09" db="EMBL/GenBank/DDBJ databases">
        <title>Draft genome sequence of various Type strains from the CCUG.</title>
        <authorList>
            <person name="Pineiro-Iglesias B."/>
            <person name="Tunovic T."/>
            <person name="Unosson C."/>
            <person name="Inganas E."/>
            <person name="Ohlen M."/>
            <person name="Cardew S."/>
            <person name="Jensie-Markopoulos S."/>
            <person name="Salva-Serra F."/>
            <person name="Jaen-Luchoro D."/>
            <person name="Karlsson R."/>
            <person name="Svensson-Stadler L."/>
            <person name="Chun J."/>
            <person name="Moore E."/>
        </authorList>
    </citation>
    <scope>NUCLEOTIDE SEQUENCE [LARGE SCALE GENOMIC DNA]</scope>
    <source>
        <strain evidence="2 3">CCUG 53682T</strain>
    </source>
</reference>
<organism evidence="2 3">
    <name type="scientific">Morganella psychrotolerans</name>
    <dbReference type="NCBI Taxonomy" id="368603"/>
    <lineage>
        <taxon>Bacteria</taxon>
        <taxon>Pseudomonadati</taxon>
        <taxon>Pseudomonadota</taxon>
        <taxon>Gammaproteobacteria</taxon>
        <taxon>Enterobacterales</taxon>
        <taxon>Morganellaceae</taxon>
        <taxon>Morganella</taxon>
    </lineage>
</organism>
<dbReference type="Proteomes" id="UP000322181">
    <property type="component" value="Unassembled WGS sequence"/>
</dbReference>
<protein>
    <submittedName>
        <fullName evidence="2">Uncharacterized protein</fullName>
    </submittedName>
</protein>
<keyword evidence="1" id="KW-1133">Transmembrane helix</keyword>
<name>A0A5M9QY49_9GAMM</name>
<proteinExistence type="predicted"/>
<evidence type="ECO:0000313" key="3">
    <source>
        <dbReference type="Proteomes" id="UP000322181"/>
    </source>
</evidence>